<evidence type="ECO:0000313" key="3">
    <source>
        <dbReference type="Proteomes" id="UP000563426"/>
    </source>
</evidence>
<dbReference type="RefSeq" id="WP_171439000.1">
    <property type="nucleotide sequence ID" value="NZ_JABFJV010000510.1"/>
</dbReference>
<reference evidence="2 3" key="1">
    <citation type="submission" date="2020-05" db="EMBL/GenBank/DDBJ databases">
        <authorList>
            <person name="Whitworth D."/>
        </authorList>
    </citation>
    <scope>NUCLEOTIDE SEQUENCE [LARGE SCALE GENOMIC DNA]</scope>
    <source>
        <strain evidence="2 3">AB043B</strain>
    </source>
</reference>
<feature type="region of interest" description="Disordered" evidence="1">
    <location>
        <begin position="67"/>
        <end position="142"/>
    </location>
</feature>
<proteinExistence type="predicted"/>
<feature type="compositionally biased region" description="Basic and acidic residues" evidence="1">
    <location>
        <begin position="128"/>
        <end position="142"/>
    </location>
</feature>
<comment type="caution">
    <text evidence="2">The sequence shown here is derived from an EMBL/GenBank/DDBJ whole genome shotgun (WGS) entry which is preliminary data.</text>
</comment>
<protein>
    <submittedName>
        <fullName evidence="2">Uncharacterized protein</fullName>
    </submittedName>
</protein>
<evidence type="ECO:0000313" key="2">
    <source>
        <dbReference type="EMBL" id="NOK39559.1"/>
    </source>
</evidence>
<sequence length="142" mass="15535">MKSHGEEARKAPTLEQALEARADARRQEAVAARAQARAYDALAQACQQRSQALSVVSRMDAVLADVTETDEERSRVRADGQRALDHSRLTEREASLHATEARRADAEASRADAEADVSSQKAGAFVSRMHDAARSLEHPDKE</sequence>
<feature type="region of interest" description="Disordered" evidence="1">
    <location>
        <begin position="1"/>
        <end position="24"/>
    </location>
</feature>
<gene>
    <name evidence="2" type="ORF">HMI49_40980</name>
</gene>
<organism evidence="2 3">
    <name type="scientific">Corallococcus exercitus</name>
    <dbReference type="NCBI Taxonomy" id="2316736"/>
    <lineage>
        <taxon>Bacteria</taxon>
        <taxon>Pseudomonadati</taxon>
        <taxon>Myxococcota</taxon>
        <taxon>Myxococcia</taxon>
        <taxon>Myxococcales</taxon>
        <taxon>Cystobacterineae</taxon>
        <taxon>Myxococcaceae</taxon>
        <taxon>Corallococcus</taxon>
    </lineage>
</organism>
<dbReference type="Proteomes" id="UP000563426">
    <property type="component" value="Unassembled WGS sequence"/>
</dbReference>
<evidence type="ECO:0000256" key="1">
    <source>
        <dbReference type="SAM" id="MobiDB-lite"/>
    </source>
</evidence>
<name>A0A7Y4KV54_9BACT</name>
<accession>A0A7Y4KV54</accession>
<dbReference type="EMBL" id="JABFJV010000510">
    <property type="protein sequence ID" value="NOK39559.1"/>
    <property type="molecule type" value="Genomic_DNA"/>
</dbReference>
<dbReference type="AlphaFoldDB" id="A0A7Y4KV54"/>
<keyword evidence="3" id="KW-1185">Reference proteome</keyword>
<feature type="compositionally biased region" description="Basic and acidic residues" evidence="1">
    <location>
        <begin position="72"/>
        <end position="113"/>
    </location>
</feature>